<name>V4TFN9_CITCL</name>
<dbReference type="KEGG" id="cic:CICLE_v10002852mg"/>
<dbReference type="InParanoid" id="V4TFN9"/>
<reference evidence="1 2" key="1">
    <citation type="submission" date="2013-10" db="EMBL/GenBank/DDBJ databases">
        <authorList>
            <consortium name="International Citrus Genome Consortium"/>
            <person name="Jenkins J."/>
            <person name="Schmutz J."/>
            <person name="Prochnik S."/>
            <person name="Rokhsar D."/>
            <person name="Gmitter F."/>
            <person name="Ollitrault P."/>
            <person name="Machado M."/>
            <person name="Talon M."/>
            <person name="Wincker P."/>
            <person name="Jaillon O."/>
            <person name="Morgante M."/>
        </authorList>
    </citation>
    <scope>NUCLEOTIDE SEQUENCE</scope>
    <source>
        <strain evidence="2">cv. Clemenules</strain>
    </source>
</reference>
<evidence type="ECO:0000313" key="2">
    <source>
        <dbReference type="Proteomes" id="UP000030687"/>
    </source>
</evidence>
<dbReference type="AlphaFoldDB" id="V4TFN9"/>
<proteinExistence type="predicted"/>
<dbReference type="Gramene" id="ESR48531">
    <property type="protein sequence ID" value="ESR48531"/>
    <property type="gene ID" value="CICLE_v10002852mg"/>
</dbReference>
<dbReference type="Proteomes" id="UP000030687">
    <property type="component" value="Unassembled WGS sequence"/>
</dbReference>
<sequence>MWFRGFDDDGIWADTSANNLISKLFTGVTLPKLTLGSMIRENNFTKDRLLILDVASFTRVSQPIIYLNSHKQTKKRGQRPSSNAEKLHVINSQKLTFVTDNQKAGKKKSLAKLTNLKYFKPRKI</sequence>
<keyword evidence="2" id="KW-1185">Reference proteome</keyword>
<evidence type="ECO:0000313" key="1">
    <source>
        <dbReference type="EMBL" id="ESR48531.1"/>
    </source>
</evidence>
<accession>V4TFN9</accession>
<organism evidence="1 2">
    <name type="scientific">Citrus clementina</name>
    <name type="common">Clementine</name>
    <name type="synonym">Citrus deliciosa x Citrus sinensis</name>
    <dbReference type="NCBI Taxonomy" id="85681"/>
    <lineage>
        <taxon>Eukaryota</taxon>
        <taxon>Viridiplantae</taxon>
        <taxon>Streptophyta</taxon>
        <taxon>Embryophyta</taxon>
        <taxon>Tracheophyta</taxon>
        <taxon>Spermatophyta</taxon>
        <taxon>Magnoliopsida</taxon>
        <taxon>eudicotyledons</taxon>
        <taxon>Gunneridae</taxon>
        <taxon>Pentapetalae</taxon>
        <taxon>rosids</taxon>
        <taxon>malvids</taxon>
        <taxon>Sapindales</taxon>
        <taxon>Rutaceae</taxon>
        <taxon>Aurantioideae</taxon>
        <taxon>Citrus</taxon>
    </lineage>
</organism>
<protein>
    <submittedName>
        <fullName evidence="1">Uncharacterized protein</fullName>
    </submittedName>
</protein>
<dbReference type="EMBL" id="KI536799">
    <property type="protein sequence ID" value="ESR48531.1"/>
    <property type="molecule type" value="Genomic_DNA"/>
</dbReference>
<gene>
    <name evidence="1" type="ORF">CICLE_v10002852mg</name>
</gene>